<evidence type="ECO:0000256" key="1">
    <source>
        <dbReference type="SAM" id="Coils"/>
    </source>
</evidence>
<reference evidence="3" key="1">
    <citation type="submission" date="2016-06" db="EMBL/GenBank/DDBJ databases">
        <title>Parallel loss of symbiosis genes in relatives of nitrogen-fixing non-legume Parasponia.</title>
        <authorList>
            <person name="Van Velzen R."/>
            <person name="Holmer R."/>
            <person name="Bu F."/>
            <person name="Rutten L."/>
            <person name="Van Zeijl A."/>
            <person name="Liu W."/>
            <person name="Santuari L."/>
            <person name="Cao Q."/>
            <person name="Sharma T."/>
            <person name="Shen D."/>
            <person name="Roswanjaya Y."/>
            <person name="Wardhani T."/>
            <person name="Kalhor M.S."/>
            <person name="Jansen J."/>
            <person name="Van den Hoogen J."/>
            <person name="Gungor B."/>
            <person name="Hartog M."/>
            <person name="Hontelez J."/>
            <person name="Verver J."/>
            <person name="Yang W.-C."/>
            <person name="Schijlen E."/>
            <person name="Repin R."/>
            <person name="Schilthuizen M."/>
            <person name="Schranz E."/>
            <person name="Heidstra R."/>
            <person name="Miyata K."/>
            <person name="Fedorova E."/>
            <person name="Kohlen W."/>
            <person name="Bisseling T."/>
            <person name="Smit S."/>
            <person name="Geurts R."/>
        </authorList>
    </citation>
    <scope>NUCLEOTIDE SEQUENCE [LARGE SCALE GENOMIC DNA]</scope>
    <source>
        <strain evidence="3">cv. RG33-2</strain>
    </source>
</reference>
<dbReference type="Proteomes" id="UP000237000">
    <property type="component" value="Unassembled WGS sequence"/>
</dbReference>
<proteinExistence type="predicted"/>
<organism evidence="2 3">
    <name type="scientific">Trema orientale</name>
    <name type="common">Charcoal tree</name>
    <name type="synonym">Celtis orientalis</name>
    <dbReference type="NCBI Taxonomy" id="63057"/>
    <lineage>
        <taxon>Eukaryota</taxon>
        <taxon>Viridiplantae</taxon>
        <taxon>Streptophyta</taxon>
        <taxon>Embryophyta</taxon>
        <taxon>Tracheophyta</taxon>
        <taxon>Spermatophyta</taxon>
        <taxon>Magnoliopsida</taxon>
        <taxon>eudicotyledons</taxon>
        <taxon>Gunneridae</taxon>
        <taxon>Pentapetalae</taxon>
        <taxon>rosids</taxon>
        <taxon>fabids</taxon>
        <taxon>Rosales</taxon>
        <taxon>Cannabaceae</taxon>
        <taxon>Trema</taxon>
    </lineage>
</organism>
<keyword evidence="1" id="KW-0175">Coiled coil</keyword>
<evidence type="ECO:0000313" key="3">
    <source>
        <dbReference type="Proteomes" id="UP000237000"/>
    </source>
</evidence>
<comment type="caution">
    <text evidence="2">The sequence shown here is derived from an EMBL/GenBank/DDBJ whole genome shotgun (WGS) entry which is preliminary data.</text>
</comment>
<gene>
    <name evidence="2" type="ORF">TorRG33x02_347480</name>
</gene>
<sequence length="343" mass="40416">MSSSTRAKGGKGGRRSSDQELLGYDPNLFVDKTRYELYNENFLKRTFSFGRKVDYESLSYFNLRSLFDAIAWTPMTELEFSVYPTLIKMFYANMEIGTGRKVIHSYVKGRKIEITKERINEIIGITNEGVNVYKFGSWPKMEGFDKFLATRRLLGYDVANAIKLNCNQFPLRIRLLHAIIFKAFNVTLDDETNVERLTNYNIINQATVGRLGYKLDQNGTWVPKKPQKRQIEQEIMDTYGKDDGPELRIGEDDSAKHKLTLHERIDKLENRLEDLFDIHQQFTRQIDSQYDHLQTQVNQRLDSMVDTQIRIEDRQLDMEARQFEFFERQKAFFKDFSRRFPPS</sequence>
<dbReference type="InParanoid" id="A0A2P5ALH9"/>
<dbReference type="AlphaFoldDB" id="A0A2P5ALH9"/>
<dbReference type="EMBL" id="JXTC01000791">
    <property type="protein sequence ID" value="PON37407.1"/>
    <property type="molecule type" value="Genomic_DNA"/>
</dbReference>
<dbReference type="OrthoDB" id="848707at2759"/>
<evidence type="ECO:0000313" key="2">
    <source>
        <dbReference type="EMBL" id="PON37407.1"/>
    </source>
</evidence>
<accession>A0A2P5ALH9</accession>
<feature type="coiled-coil region" evidence="1">
    <location>
        <begin position="258"/>
        <end position="285"/>
    </location>
</feature>
<name>A0A2P5ALH9_TREOI</name>
<protein>
    <submittedName>
        <fullName evidence="2">Uncharacterized protein</fullName>
    </submittedName>
</protein>
<keyword evidence="3" id="KW-1185">Reference proteome</keyword>